<dbReference type="Proteomes" id="UP000712600">
    <property type="component" value="Unassembled WGS sequence"/>
</dbReference>
<evidence type="ECO:0000313" key="2">
    <source>
        <dbReference type="Proteomes" id="UP000712600"/>
    </source>
</evidence>
<evidence type="ECO:0000313" key="1">
    <source>
        <dbReference type="EMBL" id="KAF3523631.1"/>
    </source>
</evidence>
<protein>
    <submittedName>
        <fullName evidence="1">Uncharacterized protein</fullName>
    </submittedName>
</protein>
<dbReference type="AlphaFoldDB" id="A0A8S9PVI5"/>
<proteinExistence type="predicted"/>
<accession>A0A8S9PVI5</accession>
<name>A0A8S9PVI5_BRACR</name>
<gene>
    <name evidence="1" type="ORF">F2Q69_00047430</name>
</gene>
<sequence>MVVNLFFPISLIQKGSLCALDWSSLSVVYPTGKAPQGKPVMVPNSWRPNLIGSLPKIDQKGVPENMSDESKKVWLRVNVETSTGEPVGGEKSRRETVVQLVVT</sequence>
<organism evidence="1 2">
    <name type="scientific">Brassica cretica</name>
    <name type="common">Mustard</name>
    <dbReference type="NCBI Taxonomy" id="69181"/>
    <lineage>
        <taxon>Eukaryota</taxon>
        <taxon>Viridiplantae</taxon>
        <taxon>Streptophyta</taxon>
        <taxon>Embryophyta</taxon>
        <taxon>Tracheophyta</taxon>
        <taxon>Spermatophyta</taxon>
        <taxon>Magnoliopsida</taxon>
        <taxon>eudicotyledons</taxon>
        <taxon>Gunneridae</taxon>
        <taxon>Pentapetalae</taxon>
        <taxon>rosids</taxon>
        <taxon>malvids</taxon>
        <taxon>Brassicales</taxon>
        <taxon>Brassicaceae</taxon>
        <taxon>Brassiceae</taxon>
        <taxon>Brassica</taxon>
    </lineage>
</organism>
<dbReference type="EMBL" id="QGKX02001347">
    <property type="protein sequence ID" value="KAF3523631.1"/>
    <property type="molecule type" value="Genomic_DNA"/>
</dbReference>
<reference evidence="1" key="1">
    <citation type="submission" date="2019-12" db="EMBL/GenBank/DDBJ databases">
        <title>Genome sequencing and annotation of Brassica cretica.</title>
        <authorList>
            <person name="Studholme D.J."/>
            <person name="Sarris P."/>
        </authorList>
    </citation>
    <scope>NUCLEOTIDE SEQUENCE</scope>
    <source>
        <strain evidence="1">PFS-109/04</strain>
        <tissue evidence="1">Leaf</tissue>
    </source>
</reference>
<comment type="caution">
    <text evidence="1">The sequence shown here is derived from an EMBL/GenBank/DDBJ whole genome shotgun (WGS) entry which is preliminary data.</text>
</comment>